<dbReference type="SUPFAM" id="SSF55781">
    <property type="entry name" value="GAF domain-like"/>
    <property type="match status" value="1"/>
</dbReference>
<gene>
    <name evidence="2" type="ORF">RT723_03255</name>
</gene>
<dbReference type="InterPro" id="IPR003018">
    <property type="entry name" value="GAF"/>
</dbReference>
<keyword evidence="3" id="KW-1185">Reference proteome</keyword>
<evidence type="ECO:0000313" key="2">
    <source>
        <dbReference type="EMBL" id="MDU0112036.1"/>
    </source>
</evidence>
<organism evidence="2 3">
    <name type="scientific">Psychrosphaera aquimarina</name>
    <dbReference type="NCBI Taxonomy" id="2044854"/>
    <lineage>
        <taxon>Bacteria</taxon>
        <taxon>Pseudomonadati</taxon>
        <taxon>Pseudomonadota</taxon>
        <taxon>Gammaproteobacteria</taxon>
        <taxon>Alteromonadales</taxon>
        <taxon>Pseudoalteromonadaceae</taxon>
        <taxon>Psychrosphaera</taxon>
    </lineage>
</organism>
<name>A0ABU3QX71_9GAMM</name>
<dbReference type="Pfam" id="PF13185">
    <property type="entry name" value="GAF_2"/>
    <property type="match status" value="1"/>
</dbReference>
<evidence type="ECO:0000259" key="1">
    <source>
        <dbReference type="Pfam" id="PF13185"/>
    </source>
</evidence>
<accession>A0ABU3QX71</accession>
<comment type="caution">
    <text evidence="2">The sequence shown here is derived from an EMBL/GenBank/DDBJ whole genome shotgun (WGS) entry which is preliminary data.</text>
</comment>
<feature type="domain" description="GAF" evidence="1">
    <location>
        <begin position="10"/>
        <end position="144"/>
    </location>
</feature>
<dbReference type="EMBL" id="JAWCUA010000003">
    <property type="protein sequence ID" value="MDU0112036.1"/>
    <property type="molecule type" value="Genomic_DNA"/>
</dbReference>
<sequence>MPNTRFLEQLSTLLHSVRKELNMETAIVSYINGESYTLVMVDSEMKGVFEAGMVFPLDDTYCRDVYKLNKVMRYNHVGTMDNMSQHPVYLSVKLESYIAAPIHDTNGDVIGTVNFTSLFAQVDSFNEDKVTLVTNLADYIEQNINQYKSLVMK</sequence>
<dbReference type="Proteomes" id="UP001257914">
    <property type="component" value="Unassembled WGS sequence"/>
</dbReference>
<evidence type="ECO:0000313" key="3">
    <source>
        <dbReference type="Proteomes" id="UP001257914"/>
    </source>
</evidence>
<dbReference type="Gene3D" id="3.30.450.40">
    <property type="match status" value="1"/>
</dbReference>
<reference evidence="2 3" key="1">
    <citation type="submission" date="2023-10" db="EMBL/GenBank/DDBJ databases">
        <title>Psychrosphaera aquimaarina strain SW33 isolated from seawater.</title>
        <authorList>
            <person name="Bayburt H."/>
            <person name="Kim J.M."/>
            <person name="Choi B.J."/>
            <person name="Jeon C.O."/>
        </authorList>
    </citation>
    <scope>NUCLEOTIDE SEQUENCE [LARGE SCALE GENOMIC DNA]</scope>
    <source>
        <strain evidence="2 3">KCTC 52743</strain>
    </source>
</reference>
<proteinExistence type="predicted"/>
<dbReference type="RefSeq" id="WP_315945882.1">
    <property type="nucleotide sequence ID" value="NZ_JAWCUA010000003.1"/>
</dbReference>
<dbReference type="InterPro" id="IPR029016">
    <property type="entry name" value="GAF-like_dom_sf"/>
</dbReference>
<protein>
    <submittedName>
        <fullName evidence="2">GAF domain-containing protein</fullName>
    </submittedName>
</protein>